<name>S9PZ57_SCHOY</name>
<feature type="region of interest" description="Disordered" evidence="5">
    <location>
        <begin position="239"/>
        <end position="345"/>
    </location>
</feature>
<organism evidence="7 8">
    <name type="scientific">Schizosaccharomyces octosporus (strain yFS286)</name>
    <name type="common">Fission yeast</name>
    <name type="synonym">Octosporomyces octosporus</name>
    <dbReference type="NCBI Taxonomy" id="483514"/>
    <lineage>
        <taxon>Eukaryota</taxon>
        <taxon>Fungi</taxon>
        <taxon>Dikarya</taxon>
        <taxon>Ascomycota</taxon>
        <taxon>Taphrinomycotina</taxon>
        <taxon>Schizosaccharomycetes</taxon>
        <taxon>Schizosaccharomycetales</taxon>
        <taxon>Schizosaccharomycetaceae</taxon>
        <taxon>Schizosaccharomyces</taxon>
    </lineage>
</organism>
<dbReference type="EMBL" id="KE503206">
    <property type="protein sequence ID" value="EPX74366.1"/>
    <property type="molecule type" value="Genomic_DNA"/>
</dbReference>
<protein>
    <submittedName>
        <fullName evidence="7">Uncharacterized protein</fullName>
    </submittedName>
</protein>
<keyword evidence="4 6" id="KW-0472">Membrane</keyword>
<keyword evidence="8" id="KW-1185">Reference proteome</keyword>
<keyword evidence="3 6" id="KW-1133">Transmembrane helix</keyword>
<evidence type="ECO:0000256" key="2">
    <source>
        <dbReference type="ARBA" id="ARBA00022692"/>
    </source>
</evidence>
<evidence type="ECO:0000256" key="3">
    <source>
        <dbReference type="ARBA" id="ARBA00022989"/>
    </source>
</evidence>
<sequence>MDDTVSSLQHNSFRPLFTPTPSVSVPLRARNLVTITSTANPNDNTDGPENTFISGDHAYYSTVVSTRASDGDTYTTGTAIPVASTTVASANNSKGKSSKSSKHASTAVIAGPIVGVLGALIIVVLFFYCLRHYKRKRFLAEQQEFETQFEEEKSRLAAMRKNNEHEKMGYRGGYQIHSSPWGSVSRSSIIGSGHGSYYYDKRNSENGINTPDFITPPGNVATSDSLRFLKRNSLVSMNGYPQSPPLESRRSVSYGALQSPQGRPLAPIPGRRTVSISSVNDLNENNKQNLSFDSTEDNEHKSTSTESSSELFFESDDKEKLKDPFVTIHAPYENNDLEPSLPRPG</sequence>
<dbReference type="OMA" id="EQEKMGY"/>
<dbReference type="CDD" id="cd12087">
    <property type="entry name" value="TM_EGFR-like"/>
    <property type="match status" value="1"/>
</dbReference>
<evidence type="ECO:0000256" key="5">
    <source>
        <dbReference type="SAM" id="MobiDB-lite"/>
    </source>
</evidence>
<gene>
    <name evidence="7" type="ORF">SOCG_03576</name>
</gene>
<feature type="compositionally biased region" description="Polar residues" evidence="5">
    <location>
        <begin position="274"/>
        <end position="293"/>
    </location>
</feature>
<keyword evidence="2 6" id="KW-0812">Transmembrane</keyword>
<evidence type="ECO:0000256" key="6">
    <source>
        <dbReference type="SAM" id="Phobius"/>
    </source>
</evidence>
<dbReference type="RefSeq" id="XP_013017518.1">
    <property type="nucleotide sequence ID" value="XM_013162064.1"/>
</dbReference>
<dbReference type="PANTHER" id="PTHR15549">
    <property type="entry name" value="PAIRED IMMUNOGLOBULIN-LIKE TYPE 2 RECEPTOR"/>
    <property type="match status" value="1"/>
</dbReference>
<dbReference type="GO" id="GO:0016020">
    <property type="term" value="C:membrane"/>
    <property type="evidence" value="ECO:0007669"/>
    <property type="project" value="UniProtKB-SubCell"/>
</dbReference>
<dbReference type="VEuPathDB" id="FungiDB:SOCG_03576"/>
<accession>S9PZ57</accession>
<dbReference type="GO" id="GO:0071944">
    <property type="term" value="C:cell periphery"/>
    <property type="evidence" value="ECO:0007669"/>
    <property type="project" value="UniProtKB-ARBA"/>
</dbReference>
<proteinExistence type="predicted"/>
<reference evidence="7 8" key="1">
    <citation type="journal article" date="2011" name="Science">
        <title>Comparative functional genomics of the fission yeasts.</title>
        <authorList>
            <person name="Rhind N."/>
            <person name="Chen Z."/>
            <person name="Yassour M."/>
            <person name="Thompson D.A."/>
            <person name="Haas B.J."/>
            <person name="Habib N."/>
            <person name="Wapinski I."/>
            <person name="Roy S."/>
            <person name="Lin M.F."/>
            <person name="Heiman D.I."/>
            <person name="Young S.K."/>
            <person name="Furuya K."/>
            <person name="Guo Y."/>
            <person name="Pidoux A."/>
            <person name="Chen H.M."/>
            <person name="Robbertse B."/>
            <person name="Goldberg J.M."/>
            <person name="Aoki K."/>
            <person name="Bayne E.H."/>
            <person name="Berlin A.M."/>
            <person name="Desjardins C.A."/>
            <person name="Dobbs E."/>
            <person name="Dukaj L."/>
            <person name="Fan L."/>
            <person name="FitzGerald M.G."/>
            <person name="French C."/>
            <person name="Gujja S."/>
            <person name="Hansen K."/>
            <person name="Keifenheim D."/>
            <person name="Levin J.Z."/>
            <person name="Mosher R.A."/>
            <person name="Mueller C.A."/>
            <person name="Pfiffner J."/>
            <person name="Priest M."/>
            <person name="Russ C."/>
            <person name="Smialowska A."/>
            <person name="Swoboda P."/>
            <person name="Sykes S.M."/>
            <person name="Vaughn M."/>
            <person name="Vengrova S."/>
            <person name="Yoder R."/>
            <person name="Zeng Q."/>
            <person name="Allshire R."/>
            <person name="Baulcombe D."/>
            <person name="Birren B.W."/>
            <person name="Brown W."/>
            <person name="Ekwall K."/>
            <person name="Kellis M."/>
            <person name="Leatherwood J."/>
            <person name="Levin H."/>
            <person name="Margalit H."/>
            <person name="Martienssen R."/>
            <person name="Nieduszynski C.A."/>
            <person name="Spatafora J.W."/>
            <person name="Friedman N."/>
            <person name="Dalgaard J.Z."/>
            <person name="Baumann P."/>
            <person name="Niki H."/>
            <person name="Regev A."/>
            <person name="Nusbaum C."/>
        </authorList>
    </citation>
    <scope>NUCLEOTIDE SEQUENCE [LARGE SCALE GENOMIC DNA]</scope>
    <source>
        <strain evidence="8">yFS286</strain>
    </source>
</reference>
<dbReference type="InterPro" id="IPR051694">
    <property type="entry name" value="Immunoregulatory_rcpt-like"/>
</dbReference>
<evidence type="ECO:0000256" key="1">
    <source>
        <dbReference type="ARBA" id="ARBA00004167"/>
    </source>
</evidence>
<evidence type="ECO:0000313" key="7">
    <source>
        <dbReference type="EMBL" id="EPX74366.1"/>
    </source>
</evidence>
<dbReference type="GeneID" id="25032548"/>
<dbReference type="AlphaFoldDB" id="S9PZ57"/>
<dbReference type="Proteomes" id="UP000016088">
    <property type="component" value="Unassembled WGS sequence"/>
</dbReference>
<comment type="subcellular location">
    <subcellularLocation>
        <location evidence="1">Membrane</location>
        <topology evidence="1">Single-pass membrane protein</topology>
    </subcellularLocation>
</comment>
<dbReference type="HOGENOM" id="CLU_809322_0_0_1"/>
<feature type="transmembrane region" description="Helical" evidence="6">
    <location>
        <begin position="107"/>
        <end position="130"/>
    </location>
</feature>
<evidence type="ECO:0000313" key="8">
    <source>
        <dbReference type="Proteomes" id="UP000016088"/>
    </source>
</evidence>
<evidence type="ECO:0000256" key="4">
    <source>
        <dbReference type="ARBA" id="ARBA00023136"/>
    </source>
</evidence>